<organism evidence="14 15">
    <name type="scientific">Ornithinibacillus halotolerans</name>
    <dbReference type="NCBI Taxonomy" id="1274357"/>
    <lineage>
        <taxon>Bacteria</taxon>
        <taxon>Bacillati</taxon>
        <taxon>Bacillota</taxon>
        <taxon>Bacilli</taxon>
        <taxon>Bacillales</taxon>
        <taxon>Bacillaceae</taxon>
        <taxon>Ornithinibacillus</taxon>
    </lineage>
</organism>
<comment type="similarity">
    <text evidence="1 9">Belongs to the metallo-dependent hydrolases superfamily. NagA family.</text>
</comment>
<dbReference type="PANTHER" id="PTHR11113">
    <property type="entry name" value="N-ACETYLGLUCOSAMINE-6-PHOSPHATE DEACETYLASE"/>
    <property type="match status" value="1"/>
</dbReference>
<feature type="binding site" evidence="11">
    <location>
        <position position="251"/>
    </location>
    <ligand>
        <name>substrate</name>
    </ligand>
</feature>
<evidence type="ECO:0000256" key="7">
    <source>
        <dbReference type="ARBA" id="ARBA00047647"/>
    </source>
</evidence>
<comment type="catalytic activity">
    <reaction evidence="7">
        <text>N-acetyl-D-glucosamine 6-phosphate + H2O = D-glucosamine 6-phosphate + acetate</text>
        <dbReference type="Rhea" id="RHEA:22936"/>
        <dbReference type="ChEBI" id="CHEBI:15377"/>
        <dbReference type="ChEBI" id="CHEBI:30089"/>
        <dbReference type="ChEBI" id="CHEBI:57513"/>
        <dbReference type="ChEBI" id="CHEBI:58725"/>
        <dbReference type="EC" id="3.5.1.25"/>
    </reaction>
</comment>
<dbReference type="PANTHER" id="PTHR11113:SF14">
    <property type="entry name" value="N-ACETYLGLUCOSAMINE-6-PHOSPHATE DEACETYLASE"/>
    <property type="match status" value="1"/>
</dbReference>
<keyword evidence="6 9" id="KW-0119">Carbohydrate metabolism</keyword>
<dbReference type="GO" id="GO:0006046">
    <property type="term" value="P:N-acetylglucosamine catabolic process"/>
    <property type="evidence" value="ECO:0007669"/>
    <property type="project" value="TreeGrafter"/>
</dbReference>
<evidence type="ECO:0000313" key="15">
    <source>
        <dbReference type="Proteomes" id="UP000613512"/>
    </source>
</evidence>
<evidence type="ECO:0000256" key="4">
    <source>
        <dbReference type="ARBA" id="ARBA00022723"/>
    </source>
</evidence>
<comment type="caution">
    <text evidence="14">The sequence shown here is derived from an EMBL/GenBank/DDBJ whole genome shotgun (WGS) entry which is preliminary data.</text>
</comment>
<evidence type="ECO:0000313" key="14">
    <source>
        <dbReference type="EMBL" id="GGA67098.1"/>
    </source>
</evidence>
<dbReference type="InterPro" id="IPR006680">
    <property type="entry name" value="Amidohydro-rel"/>
</dbReference>
<keyword evidence="5 9" id="KW-0378">Hydrolase</keyword>
<feature type="binding site" evidence="12">
    <location>
        <position position="219"/>
    </location>
    <ligand>
        <name>Zn(2+)</name>
        <dbReference type="ChEBI" id="CHEBI:29105"/>
    </ligand>
</feature>
<dbReference type="AlphaFoldDB" id="A0A916RS69"/>
<feature type="binding site" evidence="12">
    <location>
        <position position="154"/>
    </location>
    <ligand>
        <name>Zn(2+)</name>
        <dbReference type="ChEBI" id="CHEBI:29105"/>
    </ligand>
</feature>
<evidence type="ECO:0000256" key="11">
    <source>
        <dbReference type="PIRSR" id="PIRSR038994-2"/>
    </source>
</evidence>
<dbReference type="Pfam" id="PF01979">
    <property type="entry name" value="Amidohydro_1"/>
    <property type="match status" value="1"/>
</dbReference>
<accession>A0A916RS69</accession>
<dbReference type="SUPFAM" id="SSF51556">
    <property type="entry name" value="Metallo-dependent hydrolases"/>
    <property type="match status" value="1"/>
</dbReference>
<name>A0A916RS69_9BACI</name>
<keyword evidence="15" id="KW-1185">Reference proteome</keyword>
<reference evidence="14" key="1">
    <citation type="journal article" date="2014" name="Int. J. Syst. Evol. Microbiol.">
        <title>Complete genome sequence of Corynebacterium casei LMG S-19264T (=DSM 44701T), isolated from a smear-ripened cheese.</title>
        <authorList>
            <consortium name="US DOE Joint Genome Institute (JGI-PGF)"/>
            <person name="Walter F."/>
            <person name="Albersmeier A."/>
            <person name="Kalinowski J."/>
            <person name="Ruckert C."/>
        </authorList>
    </citation>
    <scope>NUCLEOTIDE SEQUENCE</scope>
    <source>
        <strain evidence="14">CGMCC 1.12408</strain>
    </source>
</reference>
<evidence type="ECO:0000256" key="9">
    <source>
        <dbReference type="PIRNR" id="PIRNR038994"/>
    </source>
</evidence>
<evidence type="ECO:0000259" key="13">
    <source>
        <dbReference type="Pfam" id="PF01979"/>
    </source>
</evidence>
<feature type="binding site" evidence="11">
    <location>
        <position position="275"/>
    </location>
    <ligand>
        <name>substrate</name>
    </ligand>
</feature>
<feature type="binding site" evidence="11">
    <location>
        <position position="165"/>
    </location>
    <ligand>
        <name>substrate</name>
    </ligand>
</feature>
<evidence type="ECO:0000256" key="1">
    <source>
        <dbReference type="ARBA" id="ARBA00010716"/>
    </source>
</evidence>
<proteinExistence type="inferred from homology"/>
<comment type="pathway">
    <text evidence="8">Amino-sugar metabolism; N-acetylneuraminate degradation; D-fructose 6-phosphate from N-acetylneuraminate: step 4/5.</text>
</comment>
<feature type="binding site" evidence="12">
    <location>
        <position position="240"/>
    </location>
    <ligand>
        <name>Zn(2+)</name>
        <dbReference type="ChEBI" id="CHEBI:29105"/>
    </ligand>
</feature>
<comment type="cofactor">
    <cofactor evidence="12">
        <name>a divalent metal cation</name>
        <dbReference type="ChEBI" id="CHEBI:60240"/>
    </cofactor>
    <text evidence="12">Binds 1 divalent metal cation per subunit.</text>
</comment>
<dbReference type="CDD" id="cd00854">
    <property type="entry name" value="NagA"/>
    <property type="match status" value="1"/>
</dbReference>
<evidence type="ECO:0000256" key="5">
    <source>
        <dbReference type="ARBA" id="ARBA00022801"/>
    </source>
</evidence>
<keyword evidence="4 12" id="KW-0479">Metal-binding</keyword>
<dbReference type="Proteomes" id="UP000613512">
    <property type="component" value="Unassembled WGS sequence"/>
</dbReference>
<evidence type="ECO:0000256" key="3">
    <source>
        <dbReference type="ARBA" id="ARBA00018029"/>
    </source>
</evidence>
<evidence type="ECO:0000256" key="12">
    <source>
        <dbReference type="PIRSR" id="PIRSR038994-3"/>
    </source>
</evidence>
<dbReference type="InterPro" id="IPR032466">
    <property type="entry name" value="Metal_Hydrolase"/>
</dbReference>
<evidence type="ECO:0000256" key="10">
    <source>
        <dbReference type="PIRSR" id="PIRSR038994-1"/>
    </source>
</evidence>
<gene>
    <name evidence="14" type="primary">nagA</name>
    <name evidence="14" type="ORF">GCM10008025_08660</name>
</gene>
<dbReference type="PIRSF" id="PIRSF038994">
    <property type="entry name" value="NagA"/>
    <property type="match status" value="1"/>
</dbReference>
<reference evidence="14" key="2">
    <citation type="submission" date="2020-09" db="EMBL/GenBank/DDBJ databases">
        <authorList>
            <person name="Sun Q."/>
            <person name="Zhou Y."/>
        </authorList>
    </citation>
    <scope>NUCLEOTIDE SEQUENCE</scope>
    <source>
        <strain evidence="14">CGMCC 1.12408</strain>
    </source>
</reference>
<feature type="domain" description="Amidohydrolase-related" evidence="13">
    <location>
        <begin position="77"/>
        <end position="403"/>
    </location>
</feature>
<dbReference type="SUPFAM" id="SSF51338">
    <property type="entry name" value="Composite domain of metallo-dependent hydrolases"/>
    <property type="match status" value="1"/>
</dbReference>
<dbReference type="NCBIfam" id="TIGR00221">
    <property type="entry name" value="nagA"/>
    <property type="match status" value="1"/>
</dbReference>
<sequence length="409" mass="44824">MLKLTMDIAKMGEAKQMGEQTAAYIIKNITIFLEDEIIHNGIIVMENGIIHRIYHANEKIDKYPSQFKIVDGQGLNAVPGFIDGHIHGANGADVMDATEEALDAIAQVLPKEGTTSFLATTITQSEENIESALRNVATYQSKPGFAEIIGVHLEGPFIEASKKGAQPLEHIQKPNVELFDRWQAISNHNIKTITMAPEHDDGEFIRHLANSGVNVSAGHTSIGFEEMKKAVANGVRQVTHLCNAMPGIHHRDIGVVGAAFFLEELRAELIADGIHVSPHMLRLIYQNMGSERLILITDAMRAKCLQAGTYDLGGQMVQVDGERAVLEDGTLAGSILKLNEGVQQMLDLPEVQFKDVIKMASINPAKQISVFDRKGSIAEGKDADILLVDDSFSIKYTFCRGQLAYKGEE</sequence>
<dbReference type="GO" id="GO:0046872">
    <property type="term" value="F:metal ion binding"/>
    <property type="evidence" value="ECO:0007669"/>
    <property type="project" value="UniProtKB-KW"/>
</dbReference>
<dbReference type="InterPro" id="IPR011059">
    <property type="entry name" value="Metal-dep_hydrolase_composite"/>
</dbReference>
<evidence type="ECO:0000256" key="6">
    <source>
        <dbReference type="ARBA" id="ARBA00023277"/>
    </source>
</evidence>
<dbReference type="GO" id="GO:0008448">
    <property type="term" value="F:N-acetylglucosamine-6-phosphate deacetylase activity"/>
    <property type="evidence" value="ECO:0007669"/>
    <property type="project" value="UniProtKB-EC"/>
</dbReference>
<feature type="active site" description="Proton donor/acceptor" evidence="10">
    <location>
        <position position="298"/>
    </location>
</feature>
<protein>
    <recommendedName>
        <fullName evidence="3">N-acetylglucosamine-6-phosphate deacetylase</fullName>
        <ecNumber evidence="2">3.5.1.25</ecNumber>
    </recommendedName>
</protein>
<dbReference type="Gene3D" id="2.30.40.10">
    <property type="entry name" value="Urease, subunit C, domain 1"/>
    <property type="match status" value="1"/>
</dbReference>
<dbReference type="EC" id="3.5.1.25" evidence="2"/>
<evidence type="ECO:0000256" key="8">
    <source>
        <dbReference type="ARBA" id="ARBA00060590"/>
    </source>
</evidence>
<feature type="binding site" evidence="11">
    <location>
        <begin position="331"/>
        <end position="333"/>
    </location>
    <ligand>
        <name>substrate</name>
    </ligand>
</feature>
<dbReference type="EMBL" id="BMEY01000003">
    <property type="protein sequence ID" value="GGA67098.1"/>
    <property type="molecule type" value="Genomic_DNA"/>
</dbReference>
<feature type="binding site" evidence="11">
    <location>
        <begin position="243"/>
        <end position="244"/>
    </location>
    <ligand>
        <name>substrate</name>
    </ligand>
</feature>
<dbReference type="Gene3D" id="3.20.20.140">
    <property type="entry name" value="Metal-dependent hydrolases"/>
    <property type="match status" value="1"/>
</dbReference>
<dbReference type="FunFam" id="3.20.20.140:FF:000004">
    <property type="entry name" value="N-acetylglucosamine-6-phosphate deacetylase"/>
    <property type="match status" value="1"/>
</dbReference>
<dbReference type="InterPro" id="IPR003764">
    <property type="entry name" value="GlcNAc_6-P_deAcase"/>
</dbReference>
<evidence type="ECO:0000256" key="2">
    <source>
        <dbReference type="ARBA" id="ARBA00011899"/>
    </source>
</evidence>